<gene>
    <name evidence="1" type="ORF">GGQ57_003629</name>
</gene>
<accession>A0ABR6KSE0</accession>
<evidence type="ECO:0000313" key="2">
    <source>
        <dbReference type="Proteomes" id="UP000533637"/>
    </source>
</evidence>
<dbReference type="Proteomes" id="UP000533637">
    <property type="component" value="Unassembled WGS sequence"/>
</dbReference>
<name>A0ABR6KSE0_9BACT</name>
<comment type="caution">
    <text evidence="1">The sequence shown here is derived from an EMBL/GenBank/DDBJ whole genome shotgun (WGS) entry which is preliminary data.</text>
</comment>
<dbReference type="EMBL" id="JACHOC010000007">
    <property type="protein sequence ID" value="MBB4623713.1"/>
    <property type="molecule type" value="Genomic_DNA"/>
</dbReference>
<keyword evidence="2" id="KW-1185">Reference proteome</keyword>
<protein>
    <submittedName>
        <fullName evidence="1">Uncharacterized protein</fullName>
    </submittedName>
</protein>
<evidence type="ECO:0000313" key="1">
    <source>
        <dbReference type="EMBL" id="MBB4623713.1"/>
    </source>
</evidence>
<reference evidence="1 2" key="1">
    <citation type="submission" date="2020-08" db="EMBL/GenBank/DDBJ databases">
        <title>Genomic Encyclopedia of Type Strains, Phase IV (KMG-IV): sequencing the most valuable type-strain genomes for metagenomic binning, comparative biology and taxonomic classification.</title>
        <authorList>
            <person name="Goeker M."/>
        </authorList>
    </citation>
    <scope>NUCLEOTIDE SEQUENCE [LARGE SCALE GENOMIC DNA]</scope>
    <source>
        <strain evidence="1 2">DSM 102983</strain>
    </source>
</reference>
<sequence>MYSLLGCNKYVKNSFLYQKSTVYLCFKALENGLILKKN</sequence>
<organism evidence="1 2">
    <name type="scientific">Parabacteroides faecis</name>
    <dbReference type="NCBI Taxonomy" id="1217282"/>
    <lineage>
        <taxon>Bacteria</taxon>
        <taxon>Pseudomonadati</taxon>
        <taxon>Bacteroidota</taxon>
        <taxon>Bacteroidia</taxon>
        <taxon>Bacteroidales</taxon>
        <taxon>Tannerellaceae</taxon>
        <taxon>Parabacteroides</taxon>
    </lineage>
</organism>
<proteinExistence type="predicted"/>